<sequence length="53" mass="6449">MINKLMYIELFLSILIKTLTKNDAIYNRKIKGLYTYIYIYIMYFLCVLKMLEA</sequence>
<keyword evidence="1" id="KW-1133">Transmembrane helix</keyword>
<keyword evidence="3" id="KW-1185">Reference proteome</keyword>
<dbReference type="AlphaFoldDB" id="Q7RSI3"/>
<dbReference type="PaxDb" id="73239-Q7RSI3"/>
<proteinExistence type="predicted"/>
<reference evidence="2 3" key="1">
    <citation type="journal article" date="2002" name="Nature">
        <title>Genome sequence and comparative analysis of the model rodent malaria parasite Plasmodium yoelii yoelii.</title>
        <authorList>
            <person name="Carlton J.M."/>
            <person name="Angiuoli S.V."/>
            <person name="Suh B.B."/>
            <person name="Kooij T.W."/>
            <person name="Pertea M."/>
            <person name="Silva J.C."/>
            <person name="Ermolaeva M.D."/>
            <person name="Allen J.E."/>
            <person name="Selengut J.D."/>
            <person name="Koo H.L."/>
            <person name="Peterson J.D."/>
            <person name="Pop M."/>
            <person name="Kosack D.S."/>
            <person name="Shumway M.F."/>
            <person name="Bidwell S.L."/>
            <person name="Shallom S.J."/>
            <person name="van Aken S.E."/>
            <person name="Riedmuller S.B."/>
            <person name="Feldblyum T.V."/>
            <person name="Cho J.K."/>
            <person name="Quackenbush J."/>
            <person name="Sedegah M."/>
            <person name="Shoaibi A."/>
            <person name="Cummings L.M."/>
            <person name="Florens L."/>
            <person name="Yates J.R."/>
            <person name="Raine J.D."/>
            <person name="Sinden R.E."/>
            <person name="Harris M.A."/>
            <person name="Cunningham D.A."/>
            <person name="Preiser P.R."/>
            <person name="Bergman L.W."/>
            <person name="Vaidya A.B."/>
            <person name="van Lin L.H."/>
            <person name="Janse C.J."/>
            <person name="Waters A.P."/>
            <person name="Smith H.O."/>
            <person name="White O.R."/>
            <person name="Salzberg S.L."/>
            <person name="Venter J.C."/>
            <person name="Fraser C.M."/>
            <person name="Hoffman S.L."/>
            <person name="Gardner M.J."/>
            <person name="Carucci D.J."/>
        </authorList>
    </citation>
    <scope>NUCLEOTIDE SEQUENCE [LARGE SCALE GENOMIC DNA]</scope>
    <source>
        <strain evidence="2 3">17XNL</strain>
    </source>
</reference>
<gene>
    <name evidence="2" type="ORF">PY00374</name>
</gene>
<comment type="caution">
    <text evidence="2">The sequence shown here is derived from an EMBL/GenBank/DDBJ whole genome shotgun (WGS) entry which is preliminary data.</text>
</comment>
<keyword evidence="1" id="KW-0812">Transmembrane</keyword>
<evidence type="ECO:0000313" key="2">
    <source>
        <dbReference type="EMBL" id="EAA15336.1"/>
    </source>
</evidence>
<dbReference type="InParanoid" id="Q7RSI3"/>
<keyword evidence="1" id="KW-0472">Membrane</keyword>
<protein>
    <submittedName>
        <fullName evidence="2">Uncharacterized protein</fullName>
    </submittedName>
</protein>
<name>Q7RSI3_PLAYO</name>
<accession>Q7RSI3</accession>
<feature type="transmembrane region" description="Helical" evidence="1">
    <location>
        <begin position="33"/>
        <end position="51"/>
    </location>
</feature>
<evidence type="ECO:0000256" key="1">
    <source>
        <dbReference type="SAM" id="Phobius"/>
    </source>
</evidence>
<evidence type="ECO:0000313" key="3">
    <source>
        <dbReference type="Proteomes" id="UP000008553"/>
    </source>
</evidence>
<organism evidence="2 3">
    <name type="scientific">Plasmodium yoelii yoelii</name>
    <dbReference type="NCBI Taxonomy" id="73239"/>
    <lineage>
        <taxon>Eukaryota</taxon>
        <taxon>Sar</taxon>
        <taxon>Alveolata</taxon>
        <taxon>Apicomplexa</taxon>
        <taxon>Aconoidasida</taxon>
        <taxon>Haemosporida</taxon>
        <taxon>Plasmodiidae</taxon>
        <taxon>Plasmodium</taxon>
        <taxon>Plasmodium (Vinckeia)</taxon>
    </lineage>
</organism>
<dbReference type="Proteomes" id="UP000008553">
    <property type="component" value="Unassembled WGS sequence"/>
</dbReference>
<dbReference type="EMBL" id="AABL01000104">
    <property type="protein sequence ID" value="EAA15336.1"/>
    <property type="molecule type" value="Genomic_DNA"/>
</dbReference>